<keyword evidence="8" id="KW-0143">Chaperone</keyword>
<sequence>MSVVPTEVNAEQIKSFKDFLSSYNKLSELCFMDCVTDFTTRQVKAAEEKCALNCTEKFLKMNQRISQRFQEFQMIANENALAAIQKAGGK</sequence>
<keyword evidence="6 8" id="KW-0496">Mitochondrion</keyword>
<keyword evidence="8" id="KW-0472">Membrane</keyword>
<keyword evidence="4 8" id="KW-0653">Protein transport</keyword>
<evidence type="ECO:0000256" key="8">
    <source>
        <dbReference type="RuleBase" id="RU367043"/>
    </source>
</evidence>
<dbReference type="InterPro" id="IPR050673">
    <property type="entry name" value="Mito_inner_translocase_sub"/>
</dbReference>
<evidence type="ECO:0000259" key="9">
    <source>
        <dbReference type="Pfam" id="PF02953"/>
    </source>
</evidence>
<keyword evidence="1 8" id="KW-0813">Transport</keyword>
<comment type="similarity">
    <text evidence="8">Belongs to the small Tim family.</text>
</comment>
<protein>
    <recommendedName>
        <fullName evidence="8">Mitochondrial import inner membrane translocase subunit</fullName>
    </recommendedName>
</protein>
<evidence type="ECO:0000256" key="4">
    <source>
        <dbReference type="ARBA" id="ARBA00022927"/>
    </source>
</evidence>
<gene>
    <name evidence="10" type="ORF">NTJ_12541</name>
    <name evidence="11" type="ORF">NTJ_14246</name>
</gene>
<keyword evidence="3" id="KW-0862">Zinc</keyword>
<evidence type="ECO:0000256" key="6">
    <source>
        <dbReference type="ARBA" id="ARBA00023128"/>
    </source>
</evidence>
<dbReference type="EMBL" id="AP028920">
    <property type="protein sequence ID" value="BET01430.1"/>
    <property type="molecule type" value="Genomic_DNA"/>
</dbReference>
<dbReference type="Pfam" id="PF02953">
    <property type="entry name" value="zf-Tim10_DDP"/>
    <property type="match status" value="1"/>
</dbReference>
<name>A0ABN7B797_9HEMI</name>
<evidence type="ECO:0000313" key="10">
    <source>
        <dbReference type="EMBL" id="BES99724.1"/>
    </source>
</evidence>
<keyword evidence="8" id="KW-0999">Mitochondrion inner membrane</keyword>
<dbReference type="SUPFAM" id="SSF144122">
    <property type="entry name" value="Tim10-like"/>
    <property type="match status" value="1"/>
</dbReference>
<evidence type="ECO:0000256" key="2">
    <source>
        <dbReference type="ARBA" id="ARBA00022723"/>
    </source>
</evidence>
<evidence type="ECO:0000313" key="12">
    <source>
        <dbReference type="Proteomes" id="UP001307889"/>
    </source>
</evidence>
<proteinExistence type="inferred from homology"/>
<comment type="domain">
    <text evidence="8">The twin CX3C motif contains 4 conserved Cys residues that form 2 disulfide bonds in the mitochondrial intermembrane space.</text>
</comment>
<dbReference type="EMBL" id="AP028918">
    <property type="protein sequence ID" value="BES99724.1"/>
    <property type="molecule type" value="Genomic_DNA"/>
</dbReference>
<organism evidence="10 12">
    <name type="scientific">Nesidiocoris tenuis</name>
    <dbReference type="NCBI Taxonomy" id="355587"/>
    <lineage>
        <taxon>Eukaryota</taxon>
        <taxon>Metazoa</taxon>
        <taxon>Ecdysozoa</taxon>
        <taxon>Arthropoda</taxon>
        <taxon>Hexapoda</taxon>
        <taxon>Insecta</taxon>
        <taxon>Pterygota</taxon>
        <taxon>Neoptera</taxon>
        <taxon>Paraneoptera</taxon>
        <taxon>Hemiptera</taxon>
        <taxon>Heteroptera</taxon>
        <taxon>Panheteroptera</taxon>
        <taxon>Cimicomorpha</taxon>
        <taxon>Miridae</taxon>
        <taxon>Dicyphina</taxon>
        <taxon>Nesidiocoris</taxon>
    </lineage>
</organism>
<dbReference type="Proteomes" id="UP001307889">
    <property type="component" value="Chromosome 10"/>
</dbReference>
<keyword evidence="2" id="KW-0479">Metal-binding</keyword>
<keyword evidence="7 8" id="KW-1015">Disulfide bond</keyword>
<comment type="function">
    <text evidence="8">Mitochondrial intermembrane chaperone that participates in the import and insertion of some multi-pass transmembrane proteins into the mitochondrial inner membrane. Also required for the transfer of beta-barrel precursors from the TOM complex to the sorting and assembly machinery (SAM complex) of the outer membrane. Acts as a chaperone-like protein that protects the hydrophobic precursors from aggregation and guide them through the mitochondrial intermembrane space.</text>
</comment>
<accession>A0ABN7B797</accession>
<reference evidence="10 12" key="1">
    <citation type="submission" date="2023-09" db="EMBL/GenBank/DDBJ databases">
        <title>Nesidiocoris tenuis whole genome shotgun sequence.</title>
        <authorList>
            <person name="Shibata T."/>
            <person name="Shimoda M."/>
            <person name="Kobayashi T."/>
            <person name="Uehara T."/>
        </authorList>
    </citation>
    <scope>NUCLEOTIDE SEQUENCE [LARGE SCALE GENOMIC DNA]</scope>
    <source>
        <strain evidence="10 12">Japan</strain>
    </source>
</reference>
<reference evidence="10" key="2">
    <citation type="submission" date="2023-09" db="EMBL/GenBank/DDBJ databases">
        <authorList>
            <consortium name="Insect Design Technology Group"/>
            <person name="Shibata T."/>
            <person name="Kobayashi T."/>
            <person name="Uehara T."/>
        </authorList>
    </citation>
    <scope>NUCLEOTIDE SEQUENCE</scope>
    <source>
        <strain evidence="10">Japan</strain>
    </source>
</reference>
<comment type="subunit">
    <text evidence="8">Heterohexamer.</text>
</comment>
<dbReference type="InterPro" id="IPR035427">
    <property type="entry name" value="Tim10-like_dom_sf"/>
</dbReference>
<feature type="domain" description="Tim10-like" evidence="9">
    <location>
        <begin position="11"/>
        <end position="71"/>
    </location>
</feature>
<comment type="subcellular location">
    <subcellularLocation>
        <location evidence="8">Mitochondrion inner membrane</location>
        <topology evidence="8">Peripheral membrane protein</topology>
        <orientation evidence="8">Intermembrane side</orientation>
    </subcellularLocation>
</comment>
<evidence type="ECO:0000256" key="7">
    <source>
        <dbReference type="ARBA" id="ARBA00023157"/>
    </source>
</evidence>
<dbReference type="PANTHER" id="PTHR13172">
    <property type="entry name" value="MITOCHONDRIAL IMPORT INNER MEMBRANE TRANSLOCASE SUBUNIT TIM9B"/>
    <property type="match status" value="1"/>
</dbReference>
<keyword evidence="5 8" id="KW-0811">Translocation</keyword>
<keyword evidence="12" id="KW-1185">Reference proteome</keyword>
<dbReference type="Proteomes" id="UP001307889">
    <property type="component" value="Chromosome 12"/>
</dbReference>
<dbReference type="InterPro" id="IPR004217">
    <property type="entry name" value="Tim10-like"/>
</dbReference>
<evidence type="ECO:0000313" key="11">
    <source>
        <dbReference type="EMBL" id="BET01430.1"/>
    </source>
</evidence>
<evidence type="ECO:0000256" key="5">
    <source>
        <dbReference type="ARBA" id="ARBA00023010"/>
    </source>
</evidence>
<evidence type="ECO:0000256" key="3">
    <source>
        <dbReference type="ARBA" id="ARBA00022833"/>
    </source>
</evidence>
<dbReference type="Gene3D" id="1.10.287.810">
    <property type="entry name" value="Mitochondrial import inner membrane translocase subunit tim13 like domains"/>
    <property type="match status" value="1"/>
</dbReference>
<evidence type="ECO:0000256" key="1">
    <source>
        <dbReference type="ARBA" id="ARBA00022448"/>
    </source>
</evidence>